<dbReference type="AlphaFoldDB" id="A0A098BL11"/>
<sequence>MTSGDERAAVAVAELDERVRRMVEAAPAWTDVKRERILALFAADRSSRVVDSDEAAA</sequence>
<organism evidence="1 2">
    <name type="scientific">Rhodococcus ruber</name>
    <dbReference type="NCBI Taxonomy" id="1830"/>
    <lineage>
        <taxon>Bacteria</taxon>
        <taxon>Bacillati</taxon>
        <taxon>Actinomycetota</taxon>
        <taxon>Actinomycetes</taxon>
        <taxon>Mycobacteriales</taxon>
        <taxon>Nocardiaceae</taxon>
        <taxon>Rhodococcus</taxon>
    </lineage>
</organism>
<reference evidence="1 2" key="1">
    <citation type="journal article" date="2014" name="Genome Announc.">
        <title>Draft Genome Sequence of Propane- and Butane-Oxidizing Actinobacterium Rhodococcus ruber IEGM 231.</title>
        <authorList>
            <person name="Ivshina I.B."/>
            <person name="Kuyukina M.S."/>
            <person name="Krivoruchko A.V."/>
            <person name="Barbe V."/>
            <person name="Fischer C."/>
        </authorList>
    </citation>
    <scope>NUCLEOTIDE SEQUENCE [LARGE SCALE GENOMIC DNA]</scope>
</reference>
<accession>A0A098BL11</accession>
<evidence type="ECO:0000313" key="1">
    <source>
        <dbReference type="EMBL" id="CDZ88920.1"/>
    </source>
</evidence>
<dbReference type="Proteomes" id="UP000042997">
    <property type="component" value="Unassembled WGS sequence"/>
</dbReference>
<name>A0A098BL11_9NOCA</name>
<evidence type="ECO:0000313" key="2">
    <source>
        <dbReference type="Proteomes" id="UP000042997"/>
    </source>
</evidence>
<gene>
    <name evidence="1" type="ORF">RHRU231_450087</name>
</gene>
<proteinExistence type="predicted"/>
<protein>
    <submittedName>
        <fullName evidence="1">Uncharacterized protein</fullName>
    </submittedName>
</protein>
<dbReference type="EMBL" id="CCSD01000056">
    <property type="protein sequence ID" value="CDZ88920.1"/>
    <property type="molecule type" value="Genomic_DNA"/>
</dbReference>